<dbReference type="Proteomes" id="UP000692954">
    <property type="component" value="Unassembled WGS sequence"/>
</dbReference>
<evidence type="ECO:0000313" key="3">
    <source>
        <dbReference type="Proteomes" id="UP000692954"/>
    </source>
</evidence>
<name>A0A8S1QK39_9CILI</name>
<evidence type="ECO:0000313" key="2">
    <source>
        <dbReference type="EMBL" id="CAD8115321.1"/>
    </source>
</evidence>
<organism evidence="2 3">
    <name type="scientific">Paramecium sonneborni</name>
    <dbReference type="NCBI Taxonomy" id="65129"/>
    <lineage>
        <taxon>Eukaryota</taxon>
        <taxon>Sar</taxon>
        <taxon>Alveolata</taxon>
        <taxon>Ciliophora</taxon>
        <taxon>Intramacronucleata</taxon>
        <taxon>Oligohymenophorea</taxon>
        <taxon>Peniculida</taxon>
        <taxon>Parameciidae</taxon>
        <taxon>Paramecium</taxon>
    </lineage>
</organism>
<dbReference type="EMBL" id="CAJJDN010000108">
    <property type="protein sequence ID" value="CAD8115321.1"/>
    <property type="molecule type" value="Genomic_DNA"/>
</dbReference>
<sequence length="811" mass="96449">MDQLIAQLGEKQKGIELAEDVENNKDMSQFIEVMKKIMKEKHPPKECVYGLKIVKDCIEKFNNDFKNKVKNELMELIYEVAIYRIKDVDDSRGITYFKNPEHEKQIEQYGASYIRLALDCIRVWSLWFPDFKIYGQRLEKEQGYLPKINYFKQELIDKHIPKLSTTPYEDSGLIQNKIRQLNQQLITYLQSHTEVNSFLKDELEKINIQIEDLVVQEVQDQFLDEFVLSYPEFQNGRISYQEFRMQFLTNQQIKKSSQNFQDESNLTQSIHQTSKIMKPQQQQNQQIFQQQDQSQIFKNEDHNKEIENLQLQLKSQKLENEKLVKVIQSNENKIQELQNELQQQKVQTENLKNKFQNDSLNYERQLEGLQQKMNHYKNLFESSLQQVNQEQRQQDNQQQQQSFQQQQQQEQQSQTIQNLQEELENLKVEKNLLIEQQKIYQERGNSNFSEFEYMNLKKKYDNLDSKYFLLKQENYKLKQTCQEYGSQSINQSRINESFAAVDQKDVNSNIVFYNFKESDLWQTVNNTNQNQTMINSRLRDVSELIYPHKTAAEYYKQNGKKEFKGNLINRSELQLQLNQINLLNYKKASLNQIAALFQSNKIEIKSRQQLIYGQNKQEFISTTISIKNKELRSIQLQIINSNKNVWINKDTKSTLLQSQQSILYEFIREANVKLHEQTLIKLSISFENFVIYLPNFLMNCIKFYSIEASSFKTMKKQFQGKIYASPLLPICCKAELKQLSEQGQLLNQWEQENEDLITQCKYGFKAVLSNQLEFYLELIMTPCDEFLFRGFTSFDEETLQFVLNGLSNLYS</sequence>
<accession>A0A8S1QK39</accession>
<protein>
    <submittedName>
        <fullName evidence="2">Uncharacterized protein</fullName>
    </submittedName>
</protein>
<proteinExistence type="predicted"/>
<feature type="region of interest" description="Disordered" evidence="1">
    <location>
        <begin position="385"/>
        <end position="406"/>
    </location>
</feature>
<dbReference type="OrthoDB" id="302786at2759"/>
<evidence type="ECO:0000256" key="1">
    <source>
        <dbReference type="SAM" id="MobiDB-lite"/>
    </source>
</evidence>
<keyword evidence="3" id="KW-1185">Reference proteome</keyword>
<dbReference type="AlphaFoldDB" id="A0A8S1QK39"/>
<comment type="caution">
    <text evidence="2">The sequence shown here is derived from an EMBL/GenBank/DDBJ whole genome shotgun (WGS) entry which is preliminary data.</text>
</comment>
<gene>
    <name evidence="2" type="ORF">PSON_ATCC_30995.1.T1080047</name>
</gene>
<reference evidence="2" key="1">
    <citation type="submission" date="2021-01" db="EMBL/GenBank/DDBJ databases">
        <authorList>
            <consortium name="Genoscope - CEA"/>
            <person name="William W."/>
        </authorList>
    </citation>
    <scope>NUCLEOTIDE SEQUENCE</scope>
</reference>